<dbReference type="EMBL" id="KZ678135">
    <property type="protein sequence ID" value="PSN66699.1"/>
    <property type="molecule type" value="Genomic_DNA"/>
</dbReference>
<evidence type="ECO:0000313" key="3">
    <source>
        <dbReference type="Proteomes" id="UP000240883"/>
    </source>
</evidence>
<evidence type="ECO:0000313" key="2">
    <source>
        <dbReference type="EMBL" id="PSN66699.1"/>
    </source>
</evidence>
<keyword evidence="3" id="KW-1185">Reference proteome</keyword>
<sequence>MADPGQQVFHTAELLEIIIIYTEIKDIFRLRQVNPFLRNFIARTPALRRRCFLELVPLSSSRPQSQRESFNEPEDEEPTENISSCPVEQVLHPALLSLKEKLGCLLVSSPTGNVKSLEILVFVDTFRESTNENESDAVVHLPDLVKHLIPLFGEGGKLDLSNVGTFQQTETGKRCVLKWKRRPLTHPPCNQVKLYGGLRSIKGRGVDFDGEGSRHGVTVHDFVRYVLYFAIFLLHEYRNDPDKMELVRSLDKPIRQLLRWWCVD</sequence>
<evidence type="ECO:0008006" key="4">
    <source>
        <dbReference type="Google" id="ProtNLM"/>
    </source>
</evidence>
<proteinExistence type="predicted"/>
<protein>
    <recommendedName>
        <fullName evidence="4">F-box domain-containing protein</fullName>
    </recommendedName>
</protein>
<reference evidence="2 3" key="1">
    <citation type="journal article" date="2018" name="Front. Microbiol.">
        <title>Genome-Wide Analysis of Corynespora cassiicola Leaf Fall Disease Putative Effectors.</title>
        <authorList>
            <person name="Lopez D."/>
            <person name="Ribeiro S."/>
            <person name="Label P."/>
            <person name="Fumanal B."/>
            <person name="Venisse J.S."/>
            <person name="Kohler A."/>
            <person name="de Oliveira R.R."/>
            <person name="Labutti K."/>
            <person name="Lipzen A."/>
            <person name="Lail K."/>
            <person name="Bauer D."/>
            <person name="Ohm R.A."/>
            <person name="Barry K.W."/>
            <person name="Spatafora J."/>
            <person name="Grigoriev I.V."/>
            <person name="Martin F.M."/>
            <person name="Pujade-Renaud V."/>
        </authorList>
    </citation>
    <scope>NUCLEOTIDE SEQUENCE [LARGE SCALE GENOMIC DNA]</scope>
    <source>
        <strain evidence="2 3">Philippines</strain>
    </source>
</reference>
<dbReference type="Proteomes" id="UP000240883">
    <property type="component" value="Unassembled WGS sequence"/>
</dbReference>
<name>A0A2T2NMV3_CORCC</name>
<dbReference type="AlphaFoldDB" id="A0A2T2NMV3"/>
<evidence type="ECO:0000256" key="1">
    <source>
        <dbReference type="SAM" id="MobiDB-lite"/>
    </source>
</evidence>
<accession>A0A2T2NMV3</accession>
<feature type="region of interest" description="Disordered" evidence="1">
    <location>
        <begin position="63"/>
        <end position="83"/>
    </location>
</feature>
<gene>
    <name evidence="2" type="ORF">BS50DRAFT_587787</name>
</gene>
<organism evidence="2 3">
    <name type="scientific">Corynespora cassiicola Philippines</name>
    <dbReference type="NCBI Taxonomy" id="1448308"/>
    <lineage>
        <taxon>Eukaryota</taxon>
        <taxon>Fungi</taxon>
        <taxon>Dikarya</taxon>
        <taxon>Ascomycota</taxon>
        <taxon>Pezizomycotina</taxon>
        <taxon>Dothideomycetes</taxon>
        <taxon>Pleosporomycetidae</taxon>
        <taxon>Pleosporales</taxon>
        <taxon>Corynesporascaceae</taxon>
        <taxon>Corynespora</taxon>
    </lineage>
</organism>